<accession>A0AAD2HWL9</accession>
<proteinExistence type="predicted"/>
<name>A0AAD2HWL9_9AGAR</name>
<keyword evidence="3" id="KW-1185">Reference proteome</keyword>
<keyword evidence="1" id="KW-0732">Signal</keyword>
<evidence type="ECO:0000256" key="1">
    <source>
        <dbReference type="SAM" id="SignalP"/>
    </source>
</evidence>
<sequence>MRFACLVPLVFAAAAQAIDFREPYRIPAEDTMVEFTNAFDNACATWPAAISEGLTFSRSFVHAGNFNGSDPDTIALIFCTWAKNGVSTAFTDDVATSLGATHLL</sequence>
<evidence type="ECO:0000313" key="2">
    <source>
        <dbReference type="EMBL" id="CAK5283453.1"/>
    </source>
</evidence>
<dbReference type="AlphaFoldDB" id="A0AAD2HWL9"/>
<dbReference type="Proteomes" id="UP001295794">
    <property type="component" value="Unassembled WGS sequence"/>
</dbReference>
<dbReference type="EMBL" id="CAVNYO010000466">
    <property type="protein sequence ID" value="CAK5283453.1"/>
    <property type="molecule type" value="Genomic_DNA"/>
</dbReference>
<protein>
    <submittedName>
        <fullName evidence="2">Uncharacterized protein</fullName>
    </submittedName>
</protein>
<reference evidence="2" key="1">
    <citation type="submission" date="2023-11" db="EMBL/GenBank/DDBJ databases">
        <authorList>
            <person name="De Vega J J."/>
            <person name="De Vega J J."/>
        </authorList>
    </citation>
    <scope>NUCLEOTIDE SEQUENCE</scope>
</reference>
<comment type="caution">
    <text evidence="2">The sequence shown here is derived from an EMBL/GenBank/DDBJ whole genome shotgun (WGS) entry which is preliminary data.</text>
</comment>
<gene>
    <name evidence="2" type="ORF">MYCIT1_LOCUS35984</name>
</gene>
<feature type="chain" id="PRO_5042017687" evidence="1">
    <location>
        <begin position="18"/>
        <end position="104"/>
    </location>
</feature>
<feature type="signal peptide" evidence="1">
    <location>
        <begin position="1"/>
        <end position="17"/>
    </location>
</feature>
<evidence type="ECO:0000313" key="3">
    <source>
        <dbReference type="Proteomes" id="UP001295794"/>
    </source>
</evidence>
<organism evidence="2 3">
    <name type="scientific">Mycena citricolor</name>
    <dbReference type="NCBI Taxonomy" id="2018698"/>
    <lineage>
        <taxon>Eukaryota</taxon>
        <taxon>Fungi</taxon>
        <taxon>Dikarya</taxon>
        <taxon>Basidiomycota</taxon>
        <taxon>Agaricomycotina</taxon>
        <taxon>Agaricomycetes</taxon>
        <taxon>Agaricomycetidae</taxon>
        <taxon>Agaricales</taxon>
        <taxon>Marasmiineae</taxon>
        <taxon>Mycenaceae</taxon>
        <taxon>Mycena</taxon>
    </lineage>
</organism>